<dbReference type="SUPFAM" id="SSF56112">
    <property type="entry name" value="Protein kinase-like (PK-like)"/>
    <property type="match status" value="1"/>
</dbReference>
<evidence type="ECO:0000313" key="8">
    <source>
        <dbReference type="Proteomes" id="UP000076727"/>
    </source>
</evidence>
<dbReference type="Proteomes" id="UP000076727">
    <property type="component" value="Unassembled WGS sequence"/>
</dbReference>
<evidence type="ECO:0000256" key="5">
    <source>
        <dbReference type="ARBA" id="ARBA00023128"/>
    </source>
</evidence>
<organism evidence="7 8">
    <name type="scientific">Daedalea quercina L-15889</name>
    <dbReference type="NCBI Taxonomy" id="1314783"/>
    <lineage>
        <taxon>Eukaryota</taxon>
        <taxon>Fungi</taxon>
        <taxon>Dikarya</taxon>
        <taxon>Basidiomycota</taxon>
        <taxon>Agaricomycotina</taxon>
        <taxon>Agaricomycetes</taxon>
        <taxon>Polyporales</taxon>
        <taxon>Fomitopsis</taxon>
    </lineage>
</organism>
<gene>
    <name evidence="7" type="ORF">DAEQUDRAFT_674027</name>
</gene>
<dbReference type="GO" id="GO:0005739">
    <property type="term" value="C:mitochondrion"/>
    <property type="evidence" value="ECO:0007669"/>
    <property type="project" value="UniProtKB-SubCell"/>
</dbReference>
<sequence>MFEHTATRWLCNDEQERKLRYTTFNVEALERIACRTVNAERCASWVKIGEGSYNKVFLLRFDNGQQVVVRIPCPVDGNIELATASEVASMCYIRERYANVAGMPMPPRVIAWDASYHNPVETPYIILDYAPGVSLMSRWAQIEGEAAGAALASIGMLETTLLREPFAQHGSLYFTDDVASELRGCPLYPDGHQAGSDALKKTLVAKYRIGPTANREWWRGEYGGIDADRGPWPDMQTMIKKAAEFQLRALDAGVGISSPYVRSNPDDVPGLRRLLGMCVRLAPLIVPSDPALSAPVLNHPDLTLNNLIVPEDGHAFVRAPIDWQGTMVSPFCMQCALPPAVVNNGIIPVPNDGSMPPWPENFDTMSLEEQEVVRIHHRFACRTRFCLLQIGSIHGTRQSAWELPYIEVLSNLVPFITRCIADGPLELRGMLMDLQDKWDSFADGPRPIDFTADERAEHVAAAEAAEEYKGNVNRLYDEIGCLNDGSVPTDRFEEAQKTMERCRAQWDEAAMKGAFPLFEGAHSLFLA</sequence>
<dbReference type="InterPro" id="IPR051035">
    <property type="entry name" value="Mito_inheritance_9"/>
</dbReference>
<proteinExistence type="inferred from homology"/>
<protein>
    <recommendedName>
        <fullName evidence="3">Altered inheritance of mitochondria protein 9, mitochondrial</fullName>
    </recommendedName>
    <alternativeName>
        <fullName evidence="6">Found in mitochondrial proteome protein 29</fullName>
    </alternativeName>
</protein>
<accession>A0A165NI69</accession>
<dbReference type="STRING" id="1314783.A0A165NI69"/>
<comment type="similarity">
    <text evidence="2">Belongs to the AIM9 family.</text>
</comment>
<comment type="subcellular location">
    <subcellularLocation>
        <location evidence="1">Mitochondrion</location>
    </subcellularLocation>
</comment>
<evidence type="ECO:0000256" key="4">
    <source>
        <dbReference type="ARBA" id="ARBA00022946"/>
    </source>
</evidence>
<evidence type="ECO:0000256" key="6">
    <source>
        <dbReference type="ARBA" id="ARBA00031849"/>
    </source>
</evidence>
<dbReference type="PANTHER" id="PTHR36091:SF1">
    <property type="entry name" value="ALTERED INHERITANCE OF MITOCHONDRIA PROTEIN 9, MITOCHONDRIAL"/>
    <property type="match status" value="1"/>
</dbReference>
<dbReference type="EMBL" id="KV429081">
    <property type="protein sequence ID" value="KZT67001.1"/>
    <property type="molecule type" value="Genomic_DNA"/>
</dbReference>
<evidence type="ECO:0000256" key="1">
    <source>
        <dbReference type="ARBA" id="ARBA00004173"/>
    </source>
</evidence>
<dbReference type="AlphaFoldDB" id="A0A165NI69"/>
<dbReference type="InterPro" id="IPR011009">
    <property type="entry name" value="Kinase-like_dom_sf"/>
</dbReference>
<keyword evidence="8" id="KW-1185">Reference proteome</keyword>
<evidence type="ECO:0000256" key="3">
    <source>
        <dbReference type="ARBA" id="ARBA00016197"/>
    </source>
</evidence>
<dbReference type="OrthoDB" id="2785096at2759"/>
<name>A0A165NI69_9APHY</name>
<evidence type="ECO:0000256" key="2">
    <source>
        <dbReference type="ARBA" id="ARBA00005543"/>
    </source>
</evidence>
<evidence type="ECO:0000313" key="7">
    <source>
        <dbReference type="EMBL" id="KZT67001.1"/>
    </source>
</evidence>
<reference evidence="7 8" key="1">
    <citation type="journal article" date="2016" name="Mol. Biol. Evol.">
        <title>Comparative Genomics of Early-Diverging Mushroom-Forming Fungi Provides Insights into the Origins of Lignocellulose Decay Capabilities.</title>
        <authorList>
            <person name="Nagy L.G."/>
            <person name="Riley R."/>
            <person name="Tritt A."/>
            <person name="Adam C."/>
            <person name="Daum C."/>
            <person name="Floudas D."/>
            <person name="Sun H."/>
            <person name="Yadav J.S."/>
            <person name="Pangilinan J."/>
            <person name="Larsson K.H."/>
            <person name="Matsuura K."/>
            <person name="Barry K."/>
            <person name="Labutti K."/>
            <person name="Kuo R."/>
            <person name="Ohm R.A."/>
            <person name="Bhattacharya S.S."/>
            <person name="Shirouzu T."/>
            <person name="Yoshinaga Y."/>
            <person name="Martin F.M."/>
            <person name="Grigoriev I.V."/>
            <person name="Hibbett D.S."/>
        </authorList>
    </citation>
    <scope>NUCLEOTIDE SEQUENCE [LARGE SCALE GENOMIC DNA]</scope>
    <source>
        <strain evidence="7 8">L-15889</strain>
    </source>
</reference>
<keyword evidence="4" id="KW-0809">Transit peptide</keyword>
<keyword evidence="5" id="KW-0496">Mitochondrion</keyword>
<dbReference type="PANTHER" id="PTHR36091">
    <property type="entry name" value="ALTERED INHERITANCE OF MITOCHONDRIA PROTEIN 9, MITOCHONDRIAL"/>
    <property type="match status" value="1"/>
</dbReference>